<dbReference type="Pfam" id="PF02775">
    <property type="entry name" value="TPP_enzyme_C"/>
    <property type="match status" value="1"/>
</dbReference>
<sequence length="285" mass="31694">MTDVKKFDRDVEIAWCPGCGDFSILNALKTALSELDLEPHQVTVVSGIGQAAKMPQYIRTNGFNGLHGRALPPALAIKTVNKDMNVIVNSGDGDSYGEGGNHLLHNIRRNVNIAHFVHDNQIYGLTKGQASPTTDENHKTAIQPEGVIVQKFNPIAFAIANGAGFVARSFSGDIKHLTETMKAAIQYNGYAIVDILQPCVSFNKINTFKWYKDRVYALDHTYDPSNKSEALIKADEWGDDIPIGIIYKRQEQPSFTDLIPQLNDAPLIDRKRHPIDAEKFMNDFK</sequence>
<dbReference type="GO" id="GO:0046872">
    <property type="term" value="F:metal ion binding"/>
    <property type="evidence" value="ECO:0007669"/>
    <property type="project" value="UniProtKB-KW"/>
</dbReference>
<keyword evidence="5" id="KW-0460">Magnesium</keyword>
<evidence type="ECO:0000313" key="12">
    <source>
        <dbReference type="EMBL" id="TCK97778.1"/>
    </source>
</evidence>
<dbReference type="InterPro" id="IPR011896">
    <property type="entry name" value="OFOB"/>
</dbReference>
<feature type="domain" description="Thiamine pyrophosphate enzyme TPP-binding" evidence="10">
    <location>
        <begin position="51"/>
        <end position="195"/>
    </location>
</feature>
<keyword evidence="4" id="KW-0479">Metal-binding</keyword>
<gene>
    <name evidence="12" type="ORF">EDC19_0180</name>
</gene>
<evidence type="ECO:0000259" key="11">
    <source>
        <dbReference type="Pfam" id="PF12367"/>
    </source>
</evidence>
<protein>
    <submittedName>
        <fullName evidence="12">2-oxoglutarate ferredoxin oxidoreductase subunit beta</fullName>
    </submittedName>
</protein>
<dbReference type="NCBIfam" id="TIGR02177">
    <property type="entry name" value="PorB_KorB"/>
    <property type="match status" value="1"/>
</dbReference>
<evidence type="ECO:0000256" key="8">
    <source>
        <dbReference type="ARBA" id="ARBA00023014"/>
    </source>
</evidence>
<evidence type="ECO:0000256" key="4">
    <source>
        <dbReference type="ARBA" id="ARBA00022723"/>
    </source>
</evidence>
<dbReference type="GO" id="GO:0045333">
    <property type="term" value="P:cellular respiration"/>
    <property type="evidence" value="ECO:0007669"/>
    <property type="project" value="UniProtKB-ARBA"/>
</dbReference>
<dbReference type="Pfam" id="PF12367">
    <property type="entry name" value="PFO_beta_C"/>
    <property type="match status" value="1"/>
</dbReference>
<dbReference type="AlphaFoldDB" id="A0A4R1MX03"/>
<evidence type="ECO:0000256" key="3">
    <source>
        <dbReference type="ARBA" id="ARBA00001966"/>
    </source>
</evidence>
<evidence type="ECO:0000256" key="7">
    <source>
        <dbReference type="ARBA" id="ARBA00023004"/>
    </source>
</evidence>
<name>A0A4R1MX03_9FIRM</name>
<dbReference type="PANTHER" id="PTHR48084:SF4">
    <property type="entry name" value="2-OXOGLUTARATE OXIDOREDUCTASE SUBUNIT KORB"/>
    <property type="match status" value="1"/>
</dbReference>
<comment type="cofactor">
    <cofactor evidence="2">
        <name>thiamine diphosphate</name>
        <dbReference type="ChEBI" id="CHEBI:58937"/>
    </cofactor>
</comment>
<comment type="cofactor">
    <cofactor evidence="3">
        <name>[4Fe-4S] cluster</name>
        <dbReference type="ChEBI" id="CHEBI:49883"/>
    </cofactor>
</comment>
<keyword evidence="6" id="KW-0560">Oxidoreductase</keyword>
<dbReference type="PANTHER" id="PTHR48084">
    <property type="entry name" value="2-OXOGLUTARATE OXIDOREDUCTASE SUBUNIT KORB-RELATED"/>
    <property type="match status" value="1"/>
</dbReference>
<dbReference type="Proteomes" id="UP000294545">
    <property type="component" value="Unassembled WGS sequence"/>
</dbReference>
<dbReference type="InterPro" id="IPR051457">
    <property type="entry name" value="2-oxoacid:Fd_oxidoreductase"/>
</dbReference>
<reference evidence="12 13" key="1">
    <citation type="submission" date="2019-03" db="EMBL/GenBank/DDBJ databases">
        <title>Genomic Encyclopedia of Type Strains, Phase IV (KMG-IV): sequencing the most valuable type-strain genomes for metagenomic binning, comparative biology and taxonomic classification.</title>
        <authorList>
            <person name="Goeker M."/>
        </authorList>
    </citation>
    <scope>NUCLEOTIDE SEQUENCE [LARGE SCALE GENOMIC DNA]</scope>
    <source>
        <strain evidence="12 13">DSM 24176</strain>
    </source>
</reference>
<dbReference type="Gene3D" id="3.40.50.970">
    <property type="match status" value="1"/>
</dbReference>
<dbReference type="RefSeq" id="WP_132279114.1">
    <property type="nucleotide sequence ID" value="NZ_SMGQ01000011.1"/>
</dbReference>
<keyword evidence="7" id="KW-0408">Iron</keyword>
<dbReference type="EMBL" id="SMGQ01000011">
    <property type="protein sequence ID" value="TCK97778.1"/>
    <property type="molecule type" value="Genomic_DNA"/>
</dbReference>
<keyword evidence="9" id="KW-0786">Thiamine pyrophosphate</keyword>
<evidence type="ECO:0000256" key="5">
    <source>
        <dbReference type="ARBA" id="ARBA00022842"/>
    </source>
</evidence>
<evidence type="ECO:0000256" key="1">
    <source>
        <dbReference type="ARBA" id="ARBA00001946"/>
    </source>
</evidence>
<evidence type="ECO:0000259" key="10">
    <source>
        <dbReference type="Pfam" id="PF02775"/>
    </source>
</evidence>
<dbReference type="OrthoDB" id="9775140at2"/>
<comment type="caution">
    <text evidence="12">The sequence shown here is derived from an EMBL/GenBank/DDBJ whole genome shotgun (WGS) entry which is preliminary data.</text>
</comment>
<keyword evidence="13" id="KW-1185">Reference proteome</keyword>
<evidence type="ECO:0000256" key="6">
    <source>
        <dbReference type="ARBA" id="ARBA00023002"/>
    </source>
</evidence>
<comment type="cofactor">
    <cofactor evidence="1">
        <name>Mg(2+)</name>
        <dbReference type="ChEBI" id="CHEBI:18420"/>
    </cofactor>
</comment>
<dbReference type="GO" id="GO:0016625">
    <property type="term" value="F:oxidoreductase activity, acting on the aldehyde or oxo group of donors, iron-sulfur protein as acceptor"/>
    <property type="evidence" value="ECO:0007669"/>
    <property type="project" value="UniProtKB-ARBA"/>
</dbReference>
<dbReference type="CDD" id="cd03375">
    <property type="entry name" value="TPP_OGFOR"/>
    <property type="match status" value="1"/>
</dbReference>
<proteinExistence type="predicted"/>
<evidence type="ECO:0000256" key="9">
    <source>
        <dbReference type="ARBA" id="ARBA00023052"/>
    </source>
</evidence>
<dbReference type="InterPro" id="IPR032686">
    <property type="entry name" value="PFO_beta_C"/>
</dbReference>
<keyword evidence="8" id="KW-0411">Iron-sulfur</keyword>
<dbReference type="GO" id="GO:0051536">
    <property type="term" value="F:iron-sulfur cluster binding"/>
    <property type="evidence" value="ECO:0007669"/>
    <property type="project" value="UniProtKB-KW"/>
</dbReference>
<dbReference type="SUPFAM" id="SSF52518">
    <property type="entry name" value="Thiamin diphosphate-binding fold (THDP-binding)"/>
    <property type="match status" value="1"/>
</dbReference>
<accession>A0A4R1MX03</accession>
<dbReference type="InterPro" id="IPR011766">
    <property type="entry name" value="TPP_enzyme_TPP-bd"/>
</dbReference>
<evidence type="ECO:0000256" key="2">
    <source>
        <dbReference type="ARBA" id="ARBA00001964"/>
    </source>
</evidence>
<organism evidence="12 13">
    <name type="scientific">Natranaerovirga hydrolytica</name>
    <dbReference type="NCBI Taxonomy" id="680378"/>
    <lineage>
        <taxon>Bacteria</taxon>
        <taxon>Bacillati</taxon>
        <taxon>Bacillota</taxon>
        <taxon>Clostridia</taxon>
        <taxon>Lachnospirales</taxon>
        <taxon>Natranaerovirgaceae</taxon>
        <taxon>Natranaerovirga</taxon>
    </lineage>
</organism>
<evidence type="ECO:0000313" key="13">
    <source>
        <dbReference type="Proteomes" id="UP000294545"/>
    </source>
</evidence>
<dbReference type="InterPro" id="IPR029061">
    <property type="entry name" value="THDP-binding"/>
</dbReference>
<feature type="domain" description="Pyruvate ferredoxin oxidoreductase beta subunit C-terminal" evidence="11">
    <location>
        <begin position="199"/>
        <end position="263"/>
    </location>
</feature>
<dbReference type="GO" id="GO:0030976">
    <property type="term" value="F:thiamine pyrophosphate binding"/>
    <property type="evidence" value="ECO:0007669"/>
    <property type="project" value="InterPro"/>
</dbReference>